<dbReference type="InterPro" id="IPR027417">
    <property type="entry name" value="P-loop_NTPase"/>
</dbReference>
<dbReference type="InterPro" id="IPR003018">
    <property type="entry name" value="GAF"/>
</dbReference>
<dbReference type="Pfam" id="PF02954">
    <property type="entry name" value="HTH_8"/>
    <property type="match status" value="1"/>
</dbReference>
<reference evidence="7 8" key="1">
    <citation type="submission" date="2024-03" db="EMBL/GenBank/DDBJ databases">
        <title>Natural products discovery in diverse microorganisms through a two-stage MS feature dereplication strategy.</title>
        <authorList>
            <person name="Zhang R."/>
        </authorList>
    </citation>
    <scope>NUCLEOTIDE SEQUENCE [LARGE SCALE GENOMIC DNA]</scope>
    <source>
        <strain evidence="7 8">18930</strain>
    </source>
</reference>
<evidence type="ECO:0000256" key="4">
    <source>
        <dbReference type="ARBA" id="ARBA00023125"/>
    </source>
</evidence>
<keyword evidence="4" id="KW-0238">DNA-binding</keyword>
<evidence type="ECO:0000256" key="1">
    <source>
        <dbReference type="ARBA" id="ARBA00022741"/>
    </source>
</evidence>
<dbReference type="PANTHER" id="PTHR32071:SF122">
    <property type="entry name" value="SIGMA FACTOR"/>
    <property type="match status" value="1"/>
</dbReference>
<keyword evidence="3" id="KW-0805">Transcription regulation</keyword>
<dbReference type="SUPFAM" id="SSF52540">
    <property type="entry name" value="P-loop containing nucleoside triphosphate hydrolases"/>
    <property type="match status" value="1"/>
</dbReference>
<dbReference type="InterPro" id="IPR002078">
    <property type="entry name" value="Sigma_54_int"/>
</dbReference>
<dbReference type="SUPFAM" id="SSF46689">
    <property type="entry name" value="Homeodomain-like"/>
    <property type="match status" value="1"/>
</dbReference>
<evidence type="ECO:0000313" key="7">
    <source>
        <dbReference type="EMBL" id="WXG68927.1"/>
    </source>
</evidence>
<dbReference type="InterPro" id="IPR029016">
    <property type="entry name" value="GAF-like_dom_sf"/>
</dbReference>
<sequence length="585" mass="63559">MSKEISVRDLRRAREKYFTEQQFDDAVRDPISFSWERSRSLNVQPDILHAPYVRDPDLESPLVVAATPVLRQLADGLVDEPVSVILTSADGVVLNRTAGSSQLLRMLDNVNLAPGFSYSEQFAGTNGIGTALETRQPTLVSGAEHYVESLGSLVCAGVPIVHPISGSVVGVLDVTGCVEDGAPLLVTLARSATAQIEGRLLAQSSEEQTSLLNAYLRACRRSQQVGVLALGDDIVLLNRKLRRALDPQDQAAVVEHAVDLTSGSGSSRHILTLPSGQTVRLSPAVDATLSARRGMAVYYAYLTDPTATTVAIESAKALPGIVGDSSSWRHSSQQIAHCARQQEWVAVSGEYGSGRFSILKASAIQHISTTTKFFTATELATAEGTMHSLESELEQDGFSVIIRDVDTLPDIHQRAIASMIQGREHAGWIGVTIGTETNNTDSNALVQPFFGHTVHVPALRHRIEDVHKLVPYILRQLSRGQDLTMSPASIRQLTKYSWPGNVAQLREILQEIVHNQRSGIVEVDKLPPICRSLSRRTLTPIEALKRDAIVHSLESNGGNKQAAADALGMSRATIYRKIREFGIDL</sequence>
<evidence type="ECO:0000313" key="8">
    <source>
        <dbReference type="Proteomes" id="UP001432000"/>
    </source>
</evidence>
<dbReference type="Proteomes" id="UP001432000">
    <property type="component" value="Chromosome"/>
</dbReference>
<dbReference type="Pfam" id="PF25601">
    <property type="entry name" value="AAA_lid_14"/>
    <property type="match status" value="1"/>
</dbReference>
<gene>
    <name evidence="7" type="ORF">WDS16_27785</name>
</gene>
<dbReference type="Gene3D" id="1.10.10.60">
    <property type="entry name" value="Homeodomain-like"/>
    <property type="match status" value="1"/>
</dbReference>
<dbReference type="PRINTS" id="PR01590">
    <property type="entry name" value="HTHFIS"/>
</dbReference>
<name>A0ABZ2PID4_9NOCA</name>
<keyword evidence="8" id="KW-1185">Reference proteome</keyword>
<keyword evidence="1" id="KW-0547">Nucleotide-binding</keyword>
<dbReference type="Gene3D" id="3.30.450.40">
    <property type="match status" value="1"/>
</dbReference>
<evidence type="ECO:0000259" key="6">
    <source>
        <dbReference type="PROSITE" id="PS50045"/>
    </source>
</evidence>
<dbReference type="RefSeq" id="WP_338889443.1">
    <property type="nucleotide sequence ID" value="NZ_CP147846.1"/>
</dbReference>
<accession>A0ABZ2PID4</accession>
<dbReference type="PROSITE" id="PS50045">
    <property type="entry name" value="SIGMA54_INTERACT_4"/>
    <property type="match status" value="1"/>
</dbReference>
<dbReference type="Gene3D" id="1.10.8.60">
    <property type="match status" value="1"/>
</dbReference>
<protein>
    <submittedName>
        <fullName evidence="7">Helix-turn-helix domain-containing protein</fullName>
    </submittedName>
</protein>
<evidence type="ECO:0000256" key="2">
    <source>
        <dbReference type="ARBA" id="ARBA00022840"/>
    </source>
</evidence>
<dbReference type="PANTHER" id="PTHR32071">
    <property type="entry name" value="TRANSCRIPTIONAL REGULATORY PROTEIN"/>
    <property type="match status" value="1"/>
</dbReference>
<dbReference type="InterPro" id="IPR058031">
    <property type="entry name" value="AAA_lid_NorR"/>
</dbReference>
<evidence type="ECO:0000256" key="3">
    <source>
        <dbReference type="ARBA" id="ARBA00023015"/>
    </source>
</evidence>
<dbReference type="EMBL" id="CP147846">
    <property type="protein sequence ID" value="WXG68927.1"/>
    <property type="molecule type" value="Genomic_DNA"/>
</dbReference>
<dbReference type="Pfam" id="PF01590">
    <property type="entry name" value="GAF"/>
    <property type="match status" value="1"/>
</dbReference>
<keyword evidence="5" id="KW-0804">Transcription</keyword>
<proteinExistence type="predicted"/>
<dbReference type="InterPro" id="IPR002197">
    <property type="entry name" value="HTH_Fis"/>
</dbReference>
<organism evidence="7 8">
    <name type="scientific">Rhodococcus sovatensis</name>
    <dbReference type="NCBI Taxonomy" id="1805840"/>
    <lineage>
        <taxon>Bacteria</taxon>
        <taxon>Bacillati</taxon>
        <taxon>Actinomycetota</taxon>
        <taxon>Actinomycetes</taxon>
        <taxon>Mycobacteriales</taxon>
        <taxon>Nocardiaceae</taxon>
        <taxon>Rhodococcus</taxon>
    </lineage>
</organism>
<dbReference type="Gene3D" id="3.40.50.300">
    <property type="entry name" value="P-loop containing nucleotide triphosphate hydrolases"/>
    <property type="match status" value="1"/>
</dbReference>
<evidence type="ECO:0000256" key="5">
    <source>
        <dbReference type="ARBA" id="ARBA00023163"/>
    </source>
</evidence>
<feature type="domain" description="Sigma-54 factor interaction" evidence="6">
    <location>
        <begin position="453"/>
        <end position="514"/>
    </location>
</feature>
<dbReference type="InterPro" id="IPR009057">
    <property type="entry name" value="Homeodomain-like_sf"/>
</dbReference>
<keyword evidence="2" id="KW-0067">ATP-binding</keyword>